<protein>
    <recommendedName>
        <fullName evidence="2">Integrase catalytic domain-containing protein</fullName>
    </recommendedName>
</protein>
<sequence>MPGINPHFLSHKLAVCPLAKPVAQRRRKMGAKRSKVVKEEVNKLRAAEFIREVMYTTRLANVIMMKKYNGKWRMCIDYTDLNKACAKDAYPLPNINELVDRASGHAALSFLDAFSGYNQIRIHLIDEEKTAFITEEATYCYRVMLFGLKNARATYQRLMDKKAQPFEWTEECEEAFSTLNPKPWLPPSIGQANFGNIDSAVEKTALALLSTARRLRPCFQRHQIVVQTDCPIAKVLRKPELARRMTIRVDGSTGSSGSGAGVIVEGPNELIVEQSLRFGFKTSKYQAEYEALLVGLKLAEKLGVKTVRCLIDSKIVAEQVNYAFQQELTSPSIGVHIVLVANDWKQEITSYITQGKIPTDPAEARAIRMTAARFTMIGDDLYKRGFSTPLLKCIATDEVDYVLREVHLDICVSEACNLIHQPADDFIPITAPWPFCMWGMNILGPFPMAKGQVKFLLVVIDYFTKWIEAEPLATISAQNVQKFLWKNIITRFGIPQVIVSDNGLQFTDKKLNSFLEGLHIKHRVTSVEHPQSNGQAEAANKVILGELKKMMMGAKGEWAEMIPKILWAYRCTPQSSIKETPFRMVYGTNAMIPVEDDPKVQQQGKGTRVRVRRLSVEGNGGCPERPKRRKTHSQLGRTMSDPPKPRQWRLQARRVIWEAHFEDLELHSLEELLQLA</sequence>
<evidence type="ECO:0000256" key="1">
    <source>
        <dbReference type="SAM" id="MobiDB-lite"/>
    </source>
</evidence>
<proteinExistence type="predicted"/>
<dbReference type="InterPro" id="IPR036397">
    <property type="entry name" value="RNaseH_sf"/>
</dbReference>
<dbReference type="GO" id="GO:0015074">
    <property type="term" value="P:DNA integration"/>
    <property type="evidence" value="ECO:0007669"/>
    <property type="project" value="InterPro"/>
</dbReference>
<feature type="region of interest" description="Disordered" evidence="1">
    <location>
        <begin position="616"/>
        <end position="646"/>
    </location>
</feature>
<dbReference type="InterPro" id="IPR050951">
    <property type="entry name" value="Retrovirus_Pol_polyprotein"/>
</dbReference>
<dbReference type="PROSITE" id="PS50994">
    <property type="entry name" value="INTEGRASE"/>
    <property type="match status" value="1"/>
</dbReference>
<dbReference type="SUPFAM" id="SSF56672">
    <property type="entry name" value="DNA/RNA polymerases"/>
    <property type="match status" value="1"/>
</dbReference>
<keyword evidence="4" id="KW-1185">Reference proteome</keyword>
<dbReference type="Pfam" id="PF00665">
    <property type="entry name" value="rve"/>
    <property type="match status" value="1"/>
</dbReference>
<dbReference type="Pfam" id="PF13456">
    <property type="entry name" value="RVT_3"/>
    <property type="match status" value="1"/>
</dbReference>
<dbReference type="Gene3D" id="3.30.70.270">
    <property type="match status" value="1"/>
</dbReference>
<dbReference type="Gene3D" id="3.10.10.10">
    <property type="entry name" value="HIV Type 1 Reverse Transcriptase, subunit A, domain 1"/>
    <property type="match status" value="1"/>
</dbReference>
<name>A0AAN9NSR4_PSOTE</name>
<dbReference type="InterPro" id="IPR000477">
    <property type="entry name" value="RT_dom"/>
</dbReference>
<dbReference type="Gene3D" id="3.30.420.10">
    <property type="entry name" value="Ribonuclease H-like superfamily/Ribonuclease H"/>
    <property type="match status" value="2"/>
</dbReference>
<dbReference type="InterPro" id="IPR043128">
    <property type="entry name" value="Rev_trsase/Diguanyl_cyclase"/>
</dbReference>
<dbReference type="SUPFAM" id="SSF53098">
    <property type="entry name" value="Ribonuclease H-like"/>
    <property type="match status" value="1"/>
</dbReference>
<dbReference type="InterPro" id="IPR002156">
    <property type="entry name" value="RNaseH_domain"/>
</dbReference>
<organism evidence="3 4">
    <name type="scientific">Psophocarpus tetragonolobus</name>
    <name type="common">Winged bean</name>
    <name type="synonym">Dolichos tetragonolobus</name>
    <dbReference type="NCBI Taxonomy" id="3891"/>
    <lineage>
        <taxon>Eukaryota</taxon>
        <taxon>Viridiplantae</taxon>
        <taxon>Streptophyta</taxon>
        <taxon>Embryophyta</taxon>
        <taxon>Tracheophyta</taxon>
        <taxon>Spermatophyta</taxon>
        <taxon>Magnoliopsida</taxon>
        <taxon>eudicotyledons</taxon>
        <taxon>Gunneridae</taxon>
        <taxon>Pentapetalae</taxon>
        <taxon>rosids</taxon>
        <taxon>fabids</taxon>
        <taxon>Fabales</taxon>
        <taxon>Fabaceae</taxon>
        <taxon>Papilionoideae</taxon>
        <taxon>50 kb inversion clade</taxon>
        <taxon>NPAAA clade</taxon>
        <taxon>indigoferoid/millettioid clade</taxon>
        <taxon>Phaseoleae</taxon>
        <taxon>Psophocarpus</taxon>
    </lineage>
</organism>
<dbReference type="EMBL" id="JAYMYS010000028">
    <property type="protein sequence ID" value="KAK7376327.1"/>
    <property type="molecule type" value="Genomic_DNA"/>
</dbReference>
<dbReference type="InterPro" id="IPR001584">
    <property type="entry name" value="Integrase_cat-core"/>
</dbReference>
<dbReference type="AlphaFoldDB" id="A0AAN9NSR4"/>
<evidence type="ECO:0000259" key="2">
    <source>
        <dbReference type="PROSITE" id="PS50994"/>
    </source>
</evidence>
<dbReference type="InterPro" id="IPR012337">
    <property type="entry name" value="RNaseH-like_sf"/>
</dbReference>
<dbReference type="GO" id="GO:0004523">
    <property type="term" value="F:RNA-DNA hybrid ribonuclease activity"/>
    <property type="evidence" value="ECO:0007669"/>
    <property type="project" value="InterPro"/>
</dbReference>
<dbReference type="Proteomes" id="UP001386955">
    <property type="component" value="Unassembled WGS sequence"/>
</dbReference>
<evidence type="ECO:0000313" key="4">
    <source>
        <dbReference type="Proteomes" id="UP001386955"/>
    </source>
</evidence>
<comment type="caution">
    <text evidence="3">The sequence shown here is derived from an EMBL/GenBank/DDBJ whole genome shotgun (WGS) entry which is preliminary data.</text>
</comment>
<evidence type="ECO:0000313" key="3">
    <source>
        <dbReference type="EMBL" id="KAK7376327.1"/>
    </source>
</evidence>
<dbReference type="Pfam" id="PF00078">
    <property type="entry name" value="RVT_1"/>
    <property type="match status" value="1"/>
</dbReference>
<dbReference type="InterPro" id="IPR043502">
    <property type="entry name" value="DNA/RNA_pol_sf"/>
</dbReference>
<reference evidence="3 4" key="1">
    <citation type="submission" date="2024-01" db="EMBL/GenBank/DDBJ databases">
        <title>The genomes of 5 underutilized Papilionoideae crops provide insights into root nodulation and disease resistanc.</title>
        <authorList>
            <person name="Jiang F."/>
        </authorList>
    </citation>
    <scope>NUCLEOTIDE SEQUENCE [LARGE SCALE GENOMIC DNA]</scope>
    <source>
        <strain evidence="3">DUOXIRENSHENG_FW03</strain>
        <tissue evidence="3">Leaves</tissue>
    </source>
</reference>
<dbReference type="PANTHER" id="PTHR37984:SF5">
    <property type="entry name" value="PROTEIN NYNRIN-LIKE"/>
    <property type="match status" value="1"/>
</dbReference>
<dbReference type="PANTHER" id="PTHR37984">
    <property type="entry name" value="PROTEIN CBG26694"/>
    <property type="match status" value="1"/>
</dbReference>
<dbReference type="GO" id="GO:0003676">
    <property type="term" value="F:nucleic acid binding"/>
    <property type="evidence" value="ECO:0007669"/>
    <property type="project" value="InterPro"/>
</dbReference>
<dbReference type="CDD" id="cd01647">
    <property type="entry name" value="RT_LTR"/>
    <property type="match status" value="1"/>
</dbReference>
<gene>
    <name evidence="3" type="ORF">VNO78_34793</name>
</gene>
<feature type="domain" description="Integrase catalytic" evidence="2">
    <location>
        <begin position="430"/>
        <end position="589"/>
    </location>
</feature>
<accession>A0AAN9NSR4</accession>